<dbReference type="Proteomes" id="UP000567179">
    <property type="component" value="Unassembled WGS sequence"/>
</dbReference>
<keyword evidence="1" id="KW-0812">Transmembrane</keyword>
<name>A0A8H5BQV8_9AGAR</name>
<sequence length="687" mass="78309">MPRRTIVKVYPQYDDQPFFVEHQSTPRPERPAPTRRGTTLTLNNQPDTEPWTLNTAAKYGVPKNGDPWEACYEKMRGYDDDVCDGWRSEIDNLLIFAGLFSSVVTAFLIESYTLLSQDPNDVNAWYLQQILIQIHNANTQSTAALNAPIPSPPTFSPSSRDVRINVFWFMSLSLSVAVVIIGILCTQWIREYERETSLDPQDAIALRHIRHEGLISWKVPNILRALPVMLHCSLILFFVGLVDLLWSLNHVVALFVSVISGLVFVVLVATTILPALQLYTVRDRYLLVPQCAYKSAQSWVIYRVFSFFVWLFAPSETLRKDPRFSSVRERYDEFSTDNAWDEYDMKWRKIRGKAYKEGGLQREHIRSDLVGGLVWIDKHLGQSVEAIYSVYHCLKEFKWVTQSKQALLQISEKVATSLQTPKISDYLASLSVAEQREMLSALFLEANDRAFPQLDQYRAESVVRVLNTRLGKKETGDSAVLWPFLRWPFDSIQAMPDDLITQILLCTRELVGRRMATDFGKDIWNLIRGVILTTRCEELNQVQELHKRLGFDIIRASVDNSVGLTQVGDWIERIVNTILPERNNLDLSSIKTVMVAIAERVASISPGEANPFSNPDERIRWDNFKKKYAEVIGEITASKELVSYSILPSLELGRCTLLYTRTADAEHFEEASLPNAGTKPSAVASFI</sequence>
<dbReference type="AlphaFoldDB" id="A0A8H5BQV8"/>
<protein>
    <recommendedName>
        <fullName evidence="2">DUF6535 domain-containing protein</fullName>
    </recommendedName>
</protein>
<evidence type="ECO:0000313" key="3">
    <source>
        <dbReference type="EMBL" id="KAF5327857.1"/>
    </source>
</evidence>
<comment type="caution">
    <text evidence="3">The sequence shown here is derived from an EMBL/GenBank/DDBJ whole genome shotgun (WGS) entry which is preliminary data.</text>
</comment>
<gene>
    <name evidence="3" type="ORF">D9619_004773</name>
</gene>
<feature type="transmembrane region" description="Helical" evidence="1">
    <location>
        <begin position="296"/>
        <end position="313"/>
    </location>
</feature>
<reference evidence="3 4" key="1">
    <citation type="journal article" date="2020" name="ISME J.">
        <title>Uncovering the hidden diversity of litter-decomposition mechanisms in mushroom-forming fungi.</title>
        <authorList>
            <person name="Floudas D."/>
            <person name="Bentzer J."/>
            <person name="Ahren D."/>
            <person name="Johansson T."/>
            <person name="Persson P."/>
            <person name="Tunlid A."/>
        </authorList>
    </citation>
    <scope>NUCLEOTIDE SEQUENCE [LARGE SCALE GENOMIC DNA]</scope>
    <source>
        <strain evidence="3 4">CBS 101986</strain>
    </source>
</reference>
<feature type="transmembrane region" description="Helical" evidence="1">
    <location>
        <begin position="93"/>
        <end position="115"/>
    </location>
</feature>
<evidence type="ECO:0000313" key="4">
    <source>
        <dbReference type="Proteomes" id="UP000567179"/>
    </source>
</evidence>
<dbReference type="Pfam" id="PF20153">
    <property type="entry name" value="DUF6535"/>
    <property type="match status" value="1"/>
</dbReference>
<evidence type="ECO:0000256" key="1">
    <source>
        <dbReference type="SAM" id="Phobius"/>
    </source>
</evidence>
<accession>A0A8H5BQV8</accession>
<feature type="transmembrane region" description="Helical" evidence="1">
    <location>
        <begin position="252"/>
        <end position="276"/>
    </location>
</feature>
<dbReference type="OrthoDB" id="3235960at2759"/>
<keyword evidence="4" id="KW-1185">Reference proteome</keyword>
<keyword evidence="1" id="KW-1133">Transmembrane helix</keyword>
<feature type="transmembrane region" description="Helical" evidence="1">
    <location>
        <begin position="166"/>
        <end position="189"/>
    </location>
</feature>
<evidence type="ECO:0000259" key="2">
    <source>
        <dbReference type="Pfam" id="PF20153"/>
    </source>
</evidence>
<proteinExistence type="predicted"/>
<feature type="transmembrane region" description="Helical" evidence="1">
    <location>
        <begin position="225"/>
        <end position="246"/>
    </location>
</feature>
<feature type="domain" description="DUF6535" evidence="2">
    <location>
        <begin position="68"/>
        <end position="247"/>
    </location>
</feature>
<organism evidence="3 4">
    <name type="scientific">Psilocybe cf. subviscida</name>
    <dbReference type="NCBI Taxonomy" id="2480587"/>
    <lineage>
        <taxon>Eukaryota</taxon>
        <taxon>Fungi</taxon>
        <taxon>Dikarya</taxon>
        <taxon>Basidiomycota</taxon>
        <taxon>Agaricomycotina</taxon>
        <taxon>Agaricomycetes</taxon>
        <taxon>Agaricomycetidae</taxon>
        <taxon>Agaricales</taxon>
        <taxon>Agaricineae</taxon>
        <taxon>Strophariaceae</taxon>
        <taxon>Psilocybe</taxon>
    </lineage>
</organism>
<keyword evidence="1" id="KW-0472">Membrane</keyword>
<dbReference type="InterPro" id="IPR045338">
    <property type="entry name" value="DUF6535"/>
</dbReference>
<dbReference type="EMBL" id="JAACJJ010000014">
    <property type="protein sequence ID" value="KAF5327857.1"/>
    <property type="molecule type" value="Genomic_DNA"/>
</dbReference>